<dbReference type="EMBL" id="DAEQIJ010000039">
    <property type="protein sequence ID" value="HBH2622167.1"/>
    <property type="molecule type" value="Genomic_DNA"/>
</dbReference>
<dbReference type="PANTHER" id="PTHR30032">
    <property type="entry name" value="N-ACETYLMURAMOYL-L-ALANINE AMIDASE-RELATED"/>
    <property type="match status" value="1"/>
</dbReference>
<feature type="chain" id="PRO_5041112429" evidence="1">
    <location>
        <begin position="27"/>
        <end position="519"/>
    </location>
</feature>
<dbReference type="Proteomes" id="UP000879542">
    <property type="component" value="Unassembled WGS sequence"/>
</dbReference>
<gene>
    <name evidence="2" type="ORF">KRQ00_003995</name>
</gene>
<accession>A0A9P4DBD0</accession>
<feature type="signal peptide" evidence="1">
    <location>
        <begin position="1"/>
        <end position="26"/>
    </location>
</feature>
<dbReference type="RefSeq" id="WP_003430345.1">
    <property type="nucleotide sequence ID" value="NZ_AP025558.1"/>
</dbReference>
<dbReference type="InterPro" id="IPR007253">
    <property type="entry name" value="Cell_wall-bd_2"/>
</dbReference>
<dbReference type="AlphaFoldDB" id="A0A9P4DBD0"/>
<dbReference type="InterPro" id="IPR051922">
    <property type="entry name" value="Bact_Sporulation_Assoc"/>
</dbReference>
<dbReference type="Pfam" id="PF04122">
    <property type="entry name" value="CW_binding_2"/>
    <property type="match status" value="3"/>
</dbReference>
<evidence type="ECO:0000313" key="3">
    <source>
        <dbReference type="Proteomes" id="UP000879542"/>
    </source>
</evidence>
<dbReference type="PANTHER" id="PTHR30032:SF8">
    <property type="entry name" value="GERMINATION-SPECIFIC N-ACETYLMURAMOYL-L-ALANINE AMIDASE"/>
    <property type="match status" value="1"/>
</dbReference>
<sequence>MKSKKLLSLGLAMSMFVACYPISANALDKIDKIQGADKYETAGLIADKQSYATAILINADSTMADGLSASGLAGATNAPILLTKKNNIPNATLKRVEKANKVYIIGGESSIDKATETFLKDKGIETKRLQGNDRIKTSYNVAKEINSINKVNKVILTNAFKGEPDAMSIASVAVRDKAPIILTDGKSVPFNTTGIESYAIGGTSSMSDKLVNDTNSTRLGGADRYDTNKKIVNKLYNGIKEFYIASGTDLVYALVGSTIAKNTPIVLVDDNSNKTVLKGATKITAIGNLNNNAIEQSLNITKNIASPTTGGKYTVKEATERIAYILDEKVFVDYESAIKAKTDPDECFRYYIKNFTYQGKDYYAIGADDDDFRFLVNMNNLNDILQWYSNNTIKRFDAEGYLKERKAIDMAFEACSSKYDISENDLILDREEHNISTDFYVVVLYESSGIDSYWVFIDTDTWTVHDIQRLNQNEELVSYHDVNPNTEADKHYNRDVDDVNIIFVPSENNPFDNDVDGIS</sequence>
<proteinExistence type="predicted"/>
<name>A0A9P4DBD0_CLODI</name>
<evidence type="ECO:0000313" key="2">
    <source>
        <dbReference type="EMBL" id="HBH2622167.1"/>
    </source>
</evidence>
<comment type="caution">
    <text evidence="2">The sequence shown here is derived from an EMBL/GenBank/DDBJ whole genome shotgun (WGS) entry which is preliminary data.</text>
</comment>
<organism evidence="2 3">
    <name type="scientific">Clostridioides difficile</name>
    <name type="common">Peptoclostridium difficile</name>
    <dbReference type="NCBI Taxonomy" id="1496"/>
    <lineage>
        <taxon>Bacteria</taxon>
        <taxon>Bacillati</taxon>
        <taxon>Bacillota</taxon>
        <taxon>Clostridia</taxon>
        <taxon>Peptostreptococcales</taxon>
        <taxon>Peptostreptococcaceae</taxon>
        <taxon>Clostridioides</taxon>
    </lineage>
</organism>
<keyword evidence="1" id="KW-0732">Signal</keyword>
<evidence type="ECO:0000256" key="1">
    <source>
        <dbReference type="SAM" id="SignalP"/>
    </source>
</evidence>
<reference evidence="2" key="2">
    <citation type="submission" date="2021-06" db="EMBL/GenBank/DDBJ databases">
        <authorList>
            <consortium name="NCBI Pathogen Detection Project"/>
        </authorList>
    </citation>
    <scope>NUCLEOTIDE SEQUENCE</scope>
    <source>
        <strain evidence="2">Clostridioides</strain>
    </source>
</reference>
<protein>
    <submittedName>
        <fullName evidence="2">Cell wall-binding repeat-containing protein</fullName>
    </submittedName>
</protein>
<reference evidence="2" key="1">
    <citation type="journal article" date="2018" name="Genome Biol.">
        <title>SKESA: strategic k-mer extension for scrupulous assemblies.</title>
        <authorList>
            <person name="Souvorov A."/>
            <person name="Agarwala R."/>
            <person name="Lipman D.J."/>
        </authorList>
    </citation>
    <scope>NUCLEOTIDE SEQUENCE</scope>
    <source>
        <strain evidence="2">Clostridioides</strain>
    </source>
</reference>
<dbReference type="PROSITE" id="PS51257">
    <property type="entry name" value="PROKAR_LIPOPROTEIN"/>
    <property type="match status" value="1"/>
</dbReference>
<dbReference type="Gene3D" id="3.40.50.12090">
    <property type="match status" value="2"/>
</dbReference>